<comment type="catalytic activity">
    <reaction evidence="7 8">
        <text>heme b + (2E,6E)-farnesyl diphosphate + H2O = Fe(II)-heme o + diphosphate</text>
        <dbReference type="Rhea" id="RHEA:28070"/>
        <dbReference type="ChEBI" id="CHEBI:15377"/>
        <dbReference type="ChEBI" id="CHEBI:33019"/>
        <dbReference type="ChEBI" id="CHEBI:60344"/>
        <dbReference type="ChEBI" id="CHEBI:60530"/>
        <dbReference type="ChEBI" id="CHEBI:175763"/>
        <dbReference type="EC" id="2.5.1.141"/>
    </reaction>
</comment>
<accession>A0ABW1IQR6</accession>
<dbReference type="NCBIfam" id="NF003349">
    <property type="entry name" value="PRK04375.1-2"/>
    <property type="match status" value="1"/>
</dbReference>
<evidence type="ECO:0000256" key="3">
    <source>
        <dbReference type="ARBA" id="ARBA00022692"/>
    </source>
</evidence>
<keyword evidence="8" id="KW-1003">Cell membrane</keyword>
<feature type="transmembrane region" description="Helical" evidence="8">
    <location>
        <begin position="123"/>
        <end position="143"/>
    </location>
</feature>
<evidence type="ECO:0000256" key="1">
    <source>
        <dbReference type="ARBA" id="ARBA00004141"/>
    </source>
</evidence>
<evidence type="ECO:0000256" key="8">
    <source>
        <dbReference type="HAMAP-Rule" id="MF_00154"/>
    </source>
</evidence>
<gene>
    <name evidence="9" type="primary">cyoE</name>
    <name evidence="8" type="synonym">ctaB</name>
    <name evidence="9" type="ORF">ACFPXP_13670</name>
</gene>
<dbReference type="EC" id="2.5.1.141" evidence="8"/>
<keyword evidence="10" id="KW-1185">Reference proteome</keyword>
<comment type="similarity">
    <text evidence="8">Belongs to the UbiA prenyltransferase family. Protoheme IX farnesyltransferase subfamily.</text>
</comment>
<evidence type="ECO:0000256" key="2">
    <source>
        <dbReference type="ARBA" id="ARBA00022679"/>
    </source>
</evidence>
<evidence type="ECO:0000256" key="5">
    <source>
        <dbReference type="ARBA" id="ARBA00023133"/>
    </source>
</evidence>
<keyword evidence="2 8" id="KW-0808">Transferase</keyword>
<keyword evidence="6 8" id="KW-0472">Membrane</keyword>
<dbReference type="Proteomes" id="UP001596250">
    <property type="component" value="Unassembled WGS sequence"/>
</dbReference>
<dbReference type="EMBL" id="JBHSQV010000163">
    <property type="protein sequence ID" value="MFC5987453.1"/>
    <property type="molecule type" value="Genomic_DNA"/>
</dbReference>
<dbReference type="NCBIfam" id="TIGR01473">
    <property type="entry name" value="cyoE_ctaB"/>
    <property type="match status" value="1"/>
</dbReference>
<evidence type="ECO:0000313" key="10">
    <source>
        <dbReference type="Proteomes" id="UP001596250"/>
    </source>
</evidence>
<dbReference type="GO" id="GO:0008495">
    <property type="term" value="F:protoheme IX farnesyltransferase activity"/>
    <property type="evidence" value="ECO:0007669"/>
    <property type="project" value="UniProtKB-EC"/>
</dbReference>
<evidence type="ECO:0000256" key="7">
    <source>
        <dbReference type="ARBA" id="ARBA00047690"/>
    </source>
</evidence>
<dbReference type="Pfam" id="PF01040">
    <property type="entry name" value="UbiA"/>
    <property type="match status" value="1"/>
</dbReference>
<comment type="subcellular location">
    <subcellularLocation>
        <location evidence="8">Cell membrane</location>
        <topology evidence="8">Multi-pass membrane protein</topology>
    </subcellularLocation>
    <subcellularLocation>
        <location evidence="1">Membrane</location>
        <topology evidence="1">Multi-pass membrane protein</topology>
    </subcellularLocation>
</comment>
<evidence type="ECO:0000256" key="4">
    <source>
        <dbReference type="ARBA" id="ARBA00022989"/>
    </source>
</evidence>
<dbReference type="Gene3D" id="1.10.357.140">
    <property type="entry name" value="UbiA prenyltransferase"/>
    <property type="match status" value="1"/>
</dbReference>
<feature type="transmembrane region" description="Helical" evidence="8">
    <location>
        <begin position="176"/>
        <end position="196"/>
    </location>
</feature>
<feature type="transmembrane region" description="Helical" evidence="8">
    <location>
        <begin position="225"/>
        <end position="242"/>
    </location>
</feature>
<comment type="caution">
    <text evidence="9">The sequence shown here is derived from an EMBL/GenBank/DDBJ whole genome shotgun (WGS) entry which is preliminary data.</text>
</comment>
<keyword evidence="4 8" id="KW-1133">Transmembrane helix</keyword>
<feature type="transmembrane region" description="Helical" evidence="8">
    <location>
        <begin position="98"/>
        <end position="117"/>
    </location>
</feature>
<comment type="subunit">
    <text evidence="8">Interacts with CtaA.</text>
</comment>
<comment type="pathway">
    <text evidence="8">Porphyrin-containing compound metabolism; heme O biosynthesis; heme O from protoheme: step 1/1.</text>
</comment>
<dbReference type="InterPro" id="IPR030470">
    <property type="entry name" value="UbiA_prenylTrfase_CS"/>
</dbReference>
<protein>
    <recommendedName>
        <fullName evidence="8">Protoheme IX farnesyltransferase</fullName>
        <ecNumber evidence="8">2.5.1.141</ecNumber>
    </recommendedName>
    <alternativeName>
        <fullName evidence="8">Heme B farnesyltransferase</fullName>
    </alternativeName>
    <alternativeName>
        <fullName evidence="8">Heme O synthase</fullName>
    </alternativeName>
</protein>
<dbReference type="InterPro" id="IPR044878">
    <property type="entry name" value="UbiA_sf"/>
</dbReference>
<dbReference type="RefSeq" id="WP_379894872.1">
    <property type="nucleotide sequence ID" value="NZ_CBCSCT010000040.1"/>
</dbReference>
<reference evidence="10" key="1">
    <citation type="journal article" date="2019" name="Int. J. Syst. Evol. Microbiol.">
        <title>The Global Catalogue of Microorganisms (GCM) 10K type strain sequencing project: providing services to taxonomists for standard genome sequencing and annotation.</title>
        <authorList>
            <consortium name="The Broad Institute Genomics Platform"/>
            <consortium name="The Broad Institute Genome Sequencing Center for Infectious Disease"/>
            <person name="Wu L."/>
            <person name="Ma J."/>
        </authorList>
    </citation>
    <scope>NUCLEOTIDE SEQUENCE [LARGE SCALE GENOMIC DNA]</scope>
    <source>
        <strain evidence="10">CCM 8749</strain>
    </source>
</reference>
<dbReference type="CDD" id="cd13957">
    <property type="entry name" value="PT_UbiA_Cox10"/>
    <property type="match status" value="1"/>
</dbReference>
<comment type="miscellaneous">
    <text evidence="8">Carbon 2 of the heme B porphyrin ring is defined according to the Fischer nomenclature.</text>
</comment>
<evidence type="ECO:0000256" key="6">
    <source>
        <dbReference type="ARBA" id="ARBA00023136"/>
    </source>
</evidence>
<evidence type="ECO:0000313" key="9">
    <source>
        <dbReference type="EMBL" id="MFC5987453.1"/>
    </source>
</evidence>
<dbReference type="InterPro" id="IPR000537">
    <property type="entry name" value="UbiA_prenyltransferase"/>
</dbReference>
<keyword evidence="3 8" id="KW-0812">Transmembrane</keyword>
<proteinExistence type="inferred from homology"/>
<feature type="transmembrane region" description="Helical" evidence="8">
    <location>
        <begin position="53"/>
        <end position="77"/>
    </location>
</feature>
<dbReference type="PANTHER" id="PTHR43448:SF2">
    <property type="entry name" value="PROTOHEME IX FARNESYLTRANSFERASE, MITOCHONDRIAL"/>
    <property type="match status" value="1"/>
</dbReference>
<name>A0ABW1IQR6_9BACL</name>
<dbReference type="InterPro" id="IPR006369">
    <property type="entry name" value="Protohaem_IX_farnesylTrfase"/>
</dbReference>
<dbReference type="PANTHER" id="PTHR43448">
    <property type="entry name" value="PROTOHEME IX FARNESYLTRANSFERASE, MITOCHONDRIAL"/>
    <property type="match status" value="1"/>
</dbReference>
<keyword evidence="5 8" id="KW-0350">Heme biosynthesis</keyword>
<sequence>MEKAADSLVNPSSREDSVTWKDYVQITKPRIIQSNLIAAFGGFWVASKWDIDWLLLIQVLIGCTLVMASACVFNNYLDRELDTKMDRTRERPTATGKLKPSHVLVYGSILGLIGLAVLLLINLWSAILGIVGMFVYVVVYTLWLKRTSTWSTSMGGVSGAMPPMIGYVAVTGEVDMGAWLLFAFLFLWQPPHFWALGIRRKEEYRAAGFPLLPVVKGVKRTKLQMIPYVVLLIVFPILMYTYKYTGMIFLVAGVLLALVWLIICFQGFTAKNDEAWSKKAFMFSVNYLMIMFLIMILDTATKA</sequence>
<feature type="transmembrane region" description="Helical" evidence="8">
    <location>
        <begin position="248"/>
        <end position="268"/>
    </location>
</feature>
<organism evidence="9 10">
    <name type="scientific">Marinicrinis lubricantis</name>
    <dbReference type="NCBI Taxonomy" id="2086470"/>
    <lineage>
        <taxon>Bacteria</taxon>
        <taxon>Bacillati</taxon>
        <taxon>Bacillota</taxon>
        <taxon>Bacilli</taxon>
        <taxon>Bacillales</taxon>
        <taxon>Paenibacillaceae</taxon>
    </lineage>
</organism>
<dbReference type="PROSITE" id="PS00943">
    <property type="entry name" value="UBIA"/>
    <property type="match status" value="1"/>
</dbReference>
<dbReference type="HAMAP" id="MF_00154">
    <property type="entry name" value="CyoE_CtaB"/>
    <property type="match status" value="1"/>
</dbReference>
<dbReference type="NCBIfam" id="NF003348">
    <property type="entry name" value="PRK04375.1-1"/>
    <property type="match status" value="1"/>
</dbReference>
<comment type="function">
    <text evidence="8">Converts heme B (protoheme IX) to heme O by substitution of the vinyl group on carbon 2 of heme B porphyrin ring with a hydroxyethyl farnesyl side group.</text>
</comment>
<feature type="transmembrane region" description="Helical" evidence="8">
    <location>
        <begin position="280"/>
        <end position="297"/>
    </location>
</feature>